<dbReference type="InterPro" id="IPR009057">
    <property type="entry name" value="Homeodomain-like_sf"/>
</dbReference>
<keyword evidence="7" id="KW-1185">Reference proteome</keyword>
<dbReference type="InterPro" id="IPR050109">
    <property type="entry name" value="HTH-type_TetR-like_transc_reg"/>
</dbReference>
<name>M3UHE2_GORML</name>
<reference evidence="6 7" key="1">
    <citation type="submission" date="2013-02" db="EMBL/GenBank/DDBJ databases">
        <title>Whole genome shotgun sequence of Gordonia malaquae NBRC 108250.</title>
        <authorList>
            <person name="Yoshida I."/>
            <person name="Hosoyama A."/>
            <person name="Tsuchikane K."/>
            <person name="Ando Y."/>
            <person name="Baba S."/>
            <person name="Ohji S."/>
            <person name="Hamada M."/>
            <person name="Tamura T."/>
            <person name="Yamazoe A."/>
            <person name="Yamazaki S."/>
            <person name="Fujita N."/>
        </authorList>
    </citation>
    <scope>NUCLEOTIDE SEQUENCE [LARGE SCALE GENOMIC DNA]</scope>
    <source>
        <strain evidence="6 7">NBRC 108250</strain>
    </source>
</reference>
<proteinExistence type="predicted"/>
<evidence type="ECO:0000259" key="5">
    <source>
        <dbReference type="PROSITE" id="PS50977"/>
    </source>
</evidence>
<dbReference type="RefSeq" id="WP_008376891.1">
    <property type="nucleotide sequence ID" value="NZ_BAOP01000004.1"/>
</dbReference>
<dbReference type="PRINTS" id="PR00455">
    <property type="entry name" value="HTHTETR"/>
</dbReference>
<dbReference type="eggNOG" id="COG1309">
    <property type="taxonomic scope" value="Bacteria"/>
</dbReference>
<keyword evidence="1" id="KW-0805">Transcription regulation</keyword>
<evidence type="ECO:0000256" key="1">
    <source>
        <dbReference type="ARBA" id="ARBA00023015"/>
    </source>
</evidence>
<dbReference type="EMBL" id="BAOP01000004">
    <property type="protein sequence ID" value="GAC78760.1"/>
    <property type="molecule type" value="Genomic_DNA"/>
</dbReference>
<evidence type="ECO:0000313" key="7">
    <source>
        <dbReference type="Proteomes" id="UP000035009"/>
    </source>
</evidence>
<dbReference type="PANTHER" id="PTHR30055:SF234">
    <property type="entry name" value="HTH-TYPE TRANSCRIPTIONAL REGULATOR BETI"/>
    <property type="match status" value="1"/>
</dbReference>
<gene>
    <name evidence="6" type="ORF">GM1_004_02050</name>
</gene>
<evidence type="ECO:0000256" key="4">
    <source>
        <dbReference type="PROSITE-ProRule" id="PRU00335"/>
    </source>
</evidence>
<dbReference type="GO" id="GO:0003700">
    <property type="term" value="F:DNA-binding transcription factor activity"/>
    <property type="evidence" value="ECO:0007669"/>
    <property type="project" value="TreeGrafter"/>
</dbReference>
<keyword evidence="3" id="KW-0804">Transcription</keyword>
<dbReference type="InterPro" id="IPR001647">
    <property type="entry name" value="HTH_TetR"/>
</dbReference>
<evidence type="ECO:0000256" key="2">
    <source>
        <dbReference type="ARBA" id="ARBA00023125"/>
    </source>
</evidence>
<keyword evidence="2 4" id="KW-0238">DNA-binding</keyword>
<feature type="DNA-binding region" description="H-T-H motif" evidence="4">
    <location>
        <begin position="227"/>
        <end position="246"/>
    </location>
</feature>
<dbReference type="AlphaFoldDB" id="M3UHE2"/>
<dbReference type="Pfam" id="PF00440">
    <property type="entry name" value="TetR_N"/>
    <property type="match status" value="2"/>
</dbReference>
<dbReference type="PANTHER" id="PTHR30055">
    <property type="entry name" value="HTH-TYPE TRANSCRIPTIONAL REGULATOR RUTR"/>
    <property type="match status" value="1"/>
</dbReference>
<dbReference type="Proteomes" id="UP000035009">
    <property type="component" value="Unassembled WGS sequence"/>
</dbReference>
<feature type="domain" description="HTH tetR-type" evidence="5">
    <location>
        <begin position="6"/>
        <end position="66"/>
    </location>
</feature>
<dbReference type="PROSITE" id="PS50977">
    <property type="entry name" value="HTH_TETR_2"/>
    <property type="match status" value="2"/>
</dbReference>
<evidence type="ECO:0000256" key="3">
    <source>
        <dbReference type="ARBA" id="ARBA00023163"/>
    </source>
</evidence>
<comment type="caution">
    <text evidence="6">The sequence shown here is derived from an EMBL/GenBank/DDBJ whole genome shotgun (WGS) entry which is preliminary data.</text>
</comment>
<feature type="domain" description="HTH tetR-type" evidence="5">
    <location>
        <begin position="204"/>
        <end position="264"/>
    </location>
</feature>
<feature type="DNA-binding region" description="H-T-H motif" evidence="4">
    <location>
        <begin position="29"/>
        <end position="48"/>
    </location>
</feature>
<dbReference type="GO" id="GO:0000976">
    <property type="term" value="F:transcription cis-regulatory region binding"/>
    <property type="evidence" value="ECO:0007669"/>
    <property type="project" value="TreeGrafter"/>
</dbReference>
<protein>
    <submittedName>
        <fullName evidence="6">Putative TetR family transcriptional regulator</fullName>
    </submittedName>
</protein>
<evidence type="ECO:0000313" key="6">
    <source>
        <dbReference type="EMBL" id="GAC78760.1"/>
    </source>
</evidence>
<dbReference type="Gene3D" id="1.10.357.10">
    <property type="entry name" value="Tetracycline Repressor, domain 2"/>
    <property type="match status" value="2"/>
</dbReference>
<dbReference type="STRING" id="410332.SAMN04488550_2887"/>
<accession>M3UHE2</accession>
<organism evidence="6 7">
    <name type="scientific">Gordonia malaquae NBRC 108250</name>
    <dbReference type="NCBI Taxonomy" id="1223542"/>
    <lineage>
        <taxon>Bacteria</taxon>
        <taxon>Bacillati</taxon>
        <taxon>Actinomycetota</taxon>
        <taxon>Actinomycetes</taxon>
        <taxon>Mycobacteriales</taxon>
        <taxon>Gordoniaceae</taxon>
        <taxon>Gordonia</taxon>
    </lineage>
</organism>
<dbReference type="Gene3D" id="1.10.10.60">
    <property type="entry name" value="Homeodomain-like"/>
    <property type="match status" value="2"/>
</dbReference>
<dbReference type="SUPFAM" id="SSF46689">
    <property type="entry name" value="Homeodomain-like"/>
    <property type="match status" value="2"/>
</dbReference>
<sequence length="381" mass="41258">MTIRPADRRERILSTAAAAFSSEGYAATRLSDIADEVGISTPALYRHFDTKYRLFSATVEQLSRRVDEAVSSVRTHDDPRSEFAAVLTAFTDMTFVHRAGGNLYRWEDRVLRAEDRSYTRDVRIRLNRRLRALVEAARPDIDRTTAQAVTIASLSVAASATTHRAALGRRAAVDLLSNAAARIVEVEVPQPTEAHVPAPGLAPTGRREAILAASVRLFADRGFHEVTVDHIGNAVGLPASGVYRHFSSKSAILAAALWRTADRTTDAVAAALAQAQTPSEAVVALAERYSELCVDAPDIMTVYMNGIGAVDESERRALRRSQRLNVDEWAAWVVRARPEVTTAQARFLVHASLNVATDLVNGQPGIGKPLVAAACAKALTG</sequence>